<organism evidence="1 2">
    <name type="scientific">Pseudooceanicola lipolyticus</name>
    <dbReference type="NCBI Taxonomy" id="2029104"/>
    <lineage>
        <taxon>Bacteria</taxon>
        <taxon>Pseudomonadati</taxon>
        <taxon>Pseudomonadota</taxon>
        <taxon>Alphaproteobacteria</taxon>
        <taxon>Rhodobacterales</taxon>
        <taxon>Paracoccaceae</taxon>
        <taxon>Pseudooceanicola</taxon>
    </lineage>
</organism>
<sequence length="301" mass="32461">MKHAAVSMPQDPQITPKLPAWARKPRCETLEEAAFASGAALATLGAALGHDDLPLDLLRDRLCLRAAEICVALTGRSERAAALRDEVHLLRPGDLPGPAGAVFVQWRRAAARRTTGLDLRNALPEEIAARLPEWATTGTRTTPLAQASQMLETVLAEFPRAEITALILADAVLSRALGWRRILPLLAIGLQPRDLRLDGDALRLACHRAVAGTVPQLLHEAADLTRRANRLRHVAPKLRAKGSDAAVALFLASDALSPAIALTAPGIAMSDRAARRFCDRLVELDVARELTGRPSFRLYGV</sequence>
<dbReference type="AlphaFoldDB" id="A0A2M8IZ38"/>
<evidence type="ECO:0000313" key="2">
    <source>
        <dbReference type="Proteomes" id="UP000231553"/>
    </source>
</evidence>
<keyword evidence="2" id="KW-1185">Reference proteome</keyword>
<dbReference type="Pfam" id="PF07183">
    <property type="entry name" value="DUF1403"/>
    <property type="match status" value="1"/>
</dbReference>
<protein>
    <recommendedName>
        <fullName evidence="3">DUF1403 domain-containing protein</fullName>
    </recommendedName>
</protein>
<dbReference type="EMBL" id="PGTB01000071">
    <property type="protein sequence ID" value="PJE35787.1"/>
    <property type="molecule type" value="Genomic_DNA"/>
</dbReference>
<evidence type="ECO:0008006" key="3">
    <source>
        <dbReference type="Google" id="ProtNLM"/>
    </source>
</evidence>
<comment type="caution">
    <text evidence="1">The sequence shown here is derived from an EMBL/GenBank/DDBJ whole genome shotgun (WGS) entry which is preliminary data.</text>
</comment>
<dbReference type="Proteomes" id="UP000231553">
    <property type="component" value="Unassembled WGS sequence"/>
</dbReference>
<proteinExistence type="predicted"/>
<accession>A0A2M8IZ38</accession>
<dbReference type="RefSeq" id="WP_100163364.1">
    <property type="nucleotide sequence ID" value="NZ_PGTB01000071.1"/>
</dbReference>
<gene>
    <name evidence="1" type="ORF">CVM52_15355</name>
</gene>
<dbReference type="OrthoDB" id="7865302at2"/>
<reference evidence="1 2" key="1">
    <citation type="journal article" date="2018" name="Int. J. Syst. Evol. Microbiol.">
        <title>Pseudooceanicola lipolyticus sp. nov., a marine alphaproteobacterium, reclassification of Oceanicola flagellatus as Pseudooceanicola flagellatus comb. nov. and emended description of the genus Pseudooceanicola.</title>
        <authorList>
            <person name="Huang M.-M."/>
            <person name="Guo L.-L."/>
            <person name="Wu Y.-H."/>
            <person name="Lai Q.-L."/>
            <person name="Shao Z.-Z."/>
            <person name="Wang C.-S."/>
            <person name="Wu M."/>
            <person name="Xu X.-W."/>
        </authorList>
    </citation>
    <scope>NUCLEOTIDE SEQUENCE [LARGE SCALE GENOMIC DNA]</scope>
    <source>
        <strain evidence="1 2">157</strain>
    </source>
</reference>
<evidence type="ECO:0000313" key="1">
    <source>
        <dbReference type="EMBL" id="PJE35787.1"/>
    </source>
</evidence>
<name>A0A2M8IZ38_9RHOB</name>
<dbReference type="InterPro" id="IPR009843">
    <property type="entry name" value="DUF1403"/>
</dbReference>